<dbReference type="Proteomes" id="UP000278143">
    <property type="component" value="Unassembled WGS sequence"/>
</dbReference>
<keyword evidence="3" id="KW-1185">Reference proteome</keyword>
<feature type="non-terminal residue" evidence="2">
    <location>
        <position position="100"/>
    </location>
</feature>
<feature type="region of interest" description="Disordered" evidence="1">
    <location>
        <begin position="1"/>
        <end position="27"/>
    </location>
</feature>
<organism evidence="2 3">
    <name type="scientific">Syncephalis pseudoplumigaleata</name>
    <dbReference type="NCBI Taxonomy" id="1712513"/>
    <lineage>
        <taxon>Eukaryota</taxon>
        <taxon>Fungi</taxon>
        <taxon>Fungi incertae sedis</taxon>
        <taxon>Zoopagomycota</taxon>
        <taxon>Zoopagomycotina</taxon>
        <taxon>Zoopagomycetes</taxon>
        <taxon>Zoopagales</taxon>
        <taxon>Piptocephalidaceae</taxon>
        <taxon>Syncephalis</taxon>
    </lineage>
</organism>
<evidence type="ECO:0000313" key="3">
    <source>
        <dbReference type="Proteomes" id="UP000278143"/>
    </source>
</evidence>
<name>A0A4P9YUP3_9FUNG</name>
<dbReference type="AlphaFoldDB" id="A0A4P9YUP3"/>
<reference evidence="3" key="1">
    <citation type="journal article" date="2018" name="Nat. Microbiol.">
        <title>Leveraging single-cell genomics to expand the fungal tree of life.</title>
        <authorList>
            <person name="Ahrendt S.R."/>
            <person name="Quandt C.A."/>
            <person name="Ciobanu D."/>
            <person name="Clum A."/>
            <person name="Salamov A."/>
            <person name="Andreopoulos B."/>
            <person name="Cheng J.F."/>
            <person name="Woyke T."/>
            <person name="Pelin A."/>
            <person name="Henrissat B."/>
            <person name="Reynolds N.K."/>
            <person name="Benny G.L."/>
            <person name="Smith M.E."/>
            <person name="James T.Y."/>
            <person name="Grigoriev I.V."/>
        </authorList>
    </citation>
    <scope>NUCLEOTIDE SEQUENCE [LARGE SCALE GENOMIC DNA]</scope>
    <source>
        <strain evidence="3">Benny S71-1</strain>
    </source>
</reference>
<accession>A0A4P9YUP3</accession>
<dbReference type="EMBL" id="KZ990714">
    <property type="protein sequence ID" value="RKP23753.1"/>
    <property type="molecule type" value="Genomic_DNA"/>
</dbReference>
<proteinExistence type="predicted"/>
<gene>
    <name evidence="2" type="ORF">SYNPS1DRAFT_24173</name>
</gene>
<evidence type="ECO:0000256" key="1">
    <source>
        <dbReference type="SAM" id="MobiDB-lite"/>
    </source>
</evidence>
<protein>
    <submittedName>
        <fullName evidence="2">Uncharacterized protein</fullName>
    </submittedName>
</protein>
<evidence type="ECO:0000313" key="2">
    <source>
        <dbReference type="EMBL" id="RKP23753.1"/>
    </source>
</evidence>
<feature type="compositionally biased region" description="Low complexity" evidence="1">
    <location>
        <begin position="1"/>
        <end position="15"/>
    </location>
</feature>
<sequence>MTTISTIDTVSSSATLSPSTMGALDEGDAGRLSMSLADDRTSNSLHTSTMHSMSSQLSGYGSIASLDVDPYASLSGGNAQFKASAPDRHLYRLTCRANEL</sequence>